<dbReference type="Proteomes" id="UP000830167">
    <property type="component" value="Chromosome"/>
</dbReference>
<organism evidence="1 2">
    <name type="scientific">Fodinisporobacter ferrooxydans</name>
    <dbReference type="NCBI Taxonomy" id="2901836"/>
    <lineage>
        <taxon>Bacteria</taxon>
        <taxon>Bacillati</taxon>
        <taxon>Bacillota</taxon>
        <taxon>Bacilli</taxon>
        <taxon>Bacillales</taxon>
        <taxon>Alicyclobacillaceae</taxon>
        <taxon>Fodinisporobacter</taxon>
    </lineage>
</organism>
<dbReference type="RefSeq" id="WP_347437454.1">
    <property type="nucleotide sequence ID" value="NZ_CP089291.1"/>
</dbReference>
<protein>
    <submittedName>
        <fullName evidence="1">Uncharacterized protein</fullName>
    </submittedName>
</protein>
<evidence type="ECO:0000313" key="1">
    <source>
        <dbReference type="EMBL" id="UOF90754.1"/>
    </source>
</evidence>
<proteinExistence type="predicted"/>
<sequence length="160" mass="17201">MVKQKIRQGVHIMDNVTVTLTDINTGEEQSFSRHNIELNYALSALSQWIAGFNNSGYQPVYPPSKCSLGSGSGTPAKTDEALFAAISNGTANVNVANANSPSSGTTTFIFQFPAGQVTTQVTEALMTDVNGNPWFHVIFGSAFTPTSTQMITVKWEVTFS</sequence>
<dbReference type="EMBL" id="CP089291">
    <property type="protein sequence ID" value="UOF90754.1"/>
    <property type="molecule type" value="Genomic_DNA"/>
</dbReference>
<reference evidence="1" key="1">
    <citation type="submission" date="2021-12" db="EMBL/GenBank/DDBJ databases">
        <title>Alicyclobacillaceae gen. nov., sp. nov., isolated from chalcocite enrichment system.</title>
        <authorList>
            <person name="Jiang Z."/>
        </authorList>
    </citation>
    <scope>NUCLEOTIDE SEQUENCE</scope>
    <source>
        <strain evidence="1">MYW30-H2</strain>
    </source>
</reference>
<gene>
    <name evidence="1" type="ORF">LSG31_00280</name>
</gene>
<evidence type="ECO:0000313" key="2">
    <source>
        <dbReference type="Proteomes" id="UP000830167"/>
    </source>
</evidence>
<accession>A0ABY4CL93</accession>
<keyword evidence="2" id="KW-1185">Reference proteome</keyword>
<name>A0ABY4CL93_9BACL</name>